<comment type="similarity">
    <text evidence="1 4">Belongs to the universal ribosomal protein uL30 family.</text>
</comment>
<dbReference type="CDD" id="cd01657">
    <property type="entry name" value="Ribosomal_L7_archeal_euk"/>
    <property type="match status" value="1"/>
</dbReference>
<dbReference type="Gene3D" id="1.10.15.30">
    <property type="match status" value="1"/>
</dbReference>
<dbReference type="PANTHER" id="PTHR11524:SF16">
    <property type="entry name" value="LARGE RIBOSOMAL SUBUNIT PROTEIN UL30"/>
    <property type="match status" value="1"/>
</dbReference>
<organism evidence="6 7">
    <name type="scientific">Stygiolobus azoricus</name>
    <dbReference type="NCBI Taxonomy" id="41675"/>
    <lineage>
        <taxon>Archaea</taxon>
        <taxon>Thermoproteota</taxon>
        <taxon>Thermoprotei</taxon>
        <taxon>Sulfolobales</taxon>
        <taxon>Sulfolobaceae</taxon>
        <taxon>Stygiolobus</taxon>
    </lineage>
</organism>
<evidence type="ECO:0000256" key="2">
    <source>
        <dbReference type="ARBA" id="ARBA00022980"/>
    </source>
</evidence>
<dbReference type="OrthoDB" id="6379at2157"/>
<dbReference type="GO" id="GO:0003723">
    <property type="term" value="F:RNA binding"/>
    <property type="evidence" value="ECO:0007669"/>
    <property type="project" value="TreeGrafter"/>
</dbReference>
<evidence type="ECO:0000259" key="5">
    <source>
        <dbReference type="Pfam" id="PF00327"/>
    </source>
</evidence>
<dbReference type="Gene3D" id="3.30.1390.20">
    <property type="entry name" value="Ribosomal protein L30, ferredoxin-like fold domain"/>
    <property type="match status" value="1"/>
</dbReference>
<dbReference type="Proteomes" id="UP000423396">
    <property type="component" value="Chromosome"/>
</dbReference>
<dbReference type="NCBIfam" id="TIGR01309">
    <property type="entry name" value="uL30_arch"/>
    <property type="match status" value="1"/>
</dbReference>
<evidence type="ECO:0000313" key="7">
    <source>
        <dbReference type="Proteomes" id="UP000423396"/>
    </source>
</evidence>
<dbReference type="RefSeq" id="WP_156005168.1">
    <property type="nucleotide sequence ID" value="NZ_CP045483.1"/>
</dbReference>
<dbReference type="InterPro" id="IPR039699">
    <property type="entry name" value="Ribosomal_uL30"/>
</dbReference>
<dbReference type="EMBL" id="CP045483">
    <property type="protein sequence ID" value="QGR18939.1"/>
    <property type="molecule type" value="Genomic_DNA"/>
</dbReference>
<dbReference type="InterPro" id="IPR005997">
    <property type="entry name" value="Ribosomal_uL30_arc"/>
</dbReference>
<dbReference type="GO" id="GO:0000463">
    <property type="term" value="P:maturation of LSU-rRNA from tricistronic rRNA transcript (SSU-rRNA, 5.8S rRNA, LSU-rRNA)"/>
    <property type="evidence" value="ECO:0007669"/>
    <property type="project" value="TreeGrafter"/>
</dbReference>
<name>A0A650CM91_9CREN</name>
<evidence type="ECO:0000256" key="4">
    <source>
        <dbReference type="HAMAP-Rule" id="MF_01371"/>
    </source>
</evidence>
<feature type="domain" description="Large ribosomal subunit protein uL30-like ferredoxin-like fold" evidence="5">
    <location>
        <begin position="7"/>
        <end position="55"/>
    </location>
</feature>
<evidence type="ECO:0000256" key="1">
    <source>
        <dbReference type="ARBA" id="ARBA00007594"/>
    </source>
</evidence>
<keyword evidence="7" id="KW-1185">Reference proteome</keyword>
<sequence length="157" mass="18044">MTELVGIIRIRGWAATPWYIQDTLEMLRLKQRFSAMIYPKSSALEGMLKLTAPYVTWGELNDEGLNLLLTRLKTIDGKKVNEEFVTKVMKLSGYTEFVKKVKEGELKLNKLDNYFKLPITLHPPKGGFKGKVNRPYGSKGEFGYRGEKINELIKRMV</sequence>
<dbReference type="HAMAP" id="MF_01371_A">
    <property type="entry name" value="Ribosomal_uL30_A"/>
    <property type="match status" value="1"/>
</dbReference>
<dbReference type="GO" id="GO:0003735">
    <property type="term" value="F:structural constituent of ribosome"/>
    <property type="evidence" value="ECO:0007669"/>
    <property type="project" value="UniProtKB-UniRule"/>
</dbReference>
<dbReference type="NCBIfam" id="NF004711">
    <property type="entry name" value="PRK06049.1"/>
    <property type="match status" value="1"/>
</dbReference>
<dbReference type="AlphaFoldDB" id="A0A650CM91"/>
<dbReference type="InterPro" id="IPR036919">
    <property type="entry name" value="Ribo_uL30_ferredoxin-like_sf"/>
</dbReference>
<dbReference type="SUPFAM" id="SSF55129">
    <property type="entry name" value="Ribosomal protein L30p/L7e"/>
    <property type="match status" value="1"/>
</dbReference>
<accession>A0A650CM91</accession>
<reference evidence="6 7" key="1">
    <citation type="submission" date="2019-10" db="EMBL/GenBank/DDBJ databases">
        <title>Genome Sequences from Six Type Strain Members of the Archaeal Family Sulfolobaceae: Acidianus ambivalens, Acidianus infernus, Metallosphaera prunae, Stygiolobus azoricus, Sulfolobus metallicus, and Sulfurisphaera ohwakuensis.</title>
        <authorList>
            <person name="Counts J.A."/>
            <person name="Kelly R.M."/>
        </authorList>
    </citation>
    <scope>NUCLEOTIDE SEQUENCE [LARGE SCALE GENOMIC DNA]</scope>
    <source>
        <strain evidence="6 7">FC6</strain>
    </source>
</reference>
<comment type="subunit">
    <text evidence="4">Part of the 50S ribosomal subunit.</text>
</comment>
<proteinExistence type="inferred from homology"/>
<dbReference type="GeneID" id="42797873"/>
<keyword evidence="3 4" id="KW-0687">Ribonucleoprotein</keyword>
<dbReference type="GO" id="GO:0006412">
    <property type="term" value="P:translation"/>
    <property type="evidence" value="ECO:0007669"/>
    <property type="project" value="UniProtKB-UniRule"/>
</dbReference>
<evidence type="ECO:0000256" key="3">
    <source>
        <dbReference type="ARBA" id="ARBA00023274"/>
    </source>
</evidence>
<dbReference type="KEGG" id="sazo:D1868_02330"/>
<dbReference type="GO" id="GO:0022625">
    <property type="term" value="C:cytosolic large ribosomal subunit"/>
    <property type="evidence" value="ECO:0007669"/>
    <property type="project" value="UniProtKB-UniRule"/>
</dbReference>
<dbReference type="Pfam" id="PF00327">
    <property type="entry name" value="Ribosomal_L30"/>
    <property type="match status" value="1"/>
</dbReference>
<evidence type="ECO:0000313" key="6">
    <source>
        <dbReference type="EMBL" id="QGR18939.1"/>
    </source>
</evidence>
<gene>
    <name evidence="4" type="primary">rpl30</name>
    <name evidence="6" type="ORF">D1868_02330</name>
</gene>
<dbReference type="InterPro" id="IPR016082">
    <property type="entry name" value="Ribosomal_uL30_ferredoxin-like"/>
</dbReference>
<dbReference type="InterPro" id="IPR035808">
    <property type="entry name" value="Ribosomal_uL30_euk_arc"/>
</dbReference>
<protein>
    <recommendedName>
        <fullName evidence="4">Large ribosomal subunit protein uL30</fullName>
    </recommendedName>
</protein>
<keyword evidence="2 4" id="KW-0689">Ribosomal protein</keyword>
<dbReference type="PANTHER" id="PTHR11524">
    <property type="entry name" value="60S RIBOSOMAL PROTEIN L7"/>
    <property type="match status" value="1"/>
</dbReference>